<dbReference type="Proteomes" id="UP000284379">
    <property type="component" value="Unassembled WGS sequence"/>
</dbReference>
<feature type="region of interest" description="Disordered" evidence="1">
    <location>
        <begin position="114"/>
        <end position="140"/>
    </location>
</feature>
<dbReference type="InterPro" id="IPR032612">
    <property type="entry name" value="DUF4890"/>
</dbReference>
<name>A0A413VBS9_9BACE</name>
<organism evidence="3 4">
    <name type="scientific">Bacteroides nordii</name>
    <dbReference type="NCBI Taxonomy" id="291645"/>
    <lineage>
        <taxon>Bacteria</taxon>
        <taxon>Pseudomonadati</taxon>
        <taxon>Bacteroidota</taxon>
        <taxon>Bacteroidia</taxon>
        <taxon>Bacteroidales</taxon>
        <taxon>Bacteroidaceae</taxon>
        <taxon>Bacteroides</taxon>
    </lineage>
</organism>
<feature type="compositionally biased region" description="Basic and acidic residues" evidence="1">
    <location>
        <begin position="124"/>
        <end position="140"/>
    </location>
</feature>
<dbReference type="GeneID" id="69501374"/>
<sequence>MKRIVFLMVTLFLMGSVVMAQGQRGEHKKMTPKERAEQMTERMVKEYSLNDTQKKQLFEVNLAQCEKMGDRASMRPQRDGKKAPEMTKEEREKMRAEMKANSEAYNAQLQKIMTKDQYASYTKKQAEREQRMKDGRRQKK</sequence>
<protein>
    <submittedName>
        <fullName evidence="3">DUF4890 domain-containing protein</fullName>
    </submittedName>
</protein>
<keyword evidence="2" id="KW-0732">Signal</keyword>
<evidence type="ECO:0000256" key="1">
    <source>
        <dbReference type="SAM" id="MobiDB-lite"/>
    </source>
</evidence>
<dbReference type="RefSeq" id="WP_002561935.1">
    <property type="nucleotide sequence ID" value="NZ_CABJFV010000024.1"/>
</dbReference>
<evidence type="ECO:0000313" key="4">
    <source>
        <dbReference type="Proteomes" id="UP000284379"/>
    </source>
</evidence>
<feature type="region of interest" description="Disordered" evidence="1">
    <location>
        <begin position="68"/>
        <end position="99"/>
    </location>
</feature>
<feature type="signal peptide" evidence="2">
    <location>
        <begin position="1"/>
        <end position="20"/>
    </location>
</feature>
<reference evidence="3 4" key="1">
    <citation type="submission" date="2018-08" db="EMBL/GenBank/DDBJ databases">
        <title>A genome reference for cultivated species of the human gut microbiota.</title>
        <authorList>
            <person name="Zou Y."/>
            <person name="Xue W."/>
            <person name="Luo G."/>
        </authorList>
    </citation>
    <scope>NUCLEOTIDE SEQUENCE [LARGE SCALE GENOMIC DNA]</scope>
    <source>
        <strain evidence="3 4">AM40-30BH</strain>
    </source>
</reference>
<proteinExistence type="predicted"/>
<evidence type="ECO:0000313" key="3">
    <source>
        <dbReference type="EMBL" id="RHB31025.1"/>
    </source>
</evidence>
<dbReference type="EMBL" id="QSGO01000024">
    <property type="protein sequence ID" value="RHB31025.1"/>
    <property type="molecule type" value="Genomic_DNA"/>
</dbReference>
<feature type="chain" id="PRO_5019004772" evidence="2">
    <location>
        <begin position="21"/>
        <end position="140"/>
    </location>
</feature>
<feature type="compositionally biased region" description="Polar residues" evidence="1">
    <location>
        <begin position="114"/>
        <end position="123"/>
    </location>
</feature>
<dbReference type="Pfam" id="PF16231">
    <property type="entry name" value="DUF4890"/>
    <property type="match status" value="1"/>
</dbReference>
<gene>
    <name evidence="3" type="ORF">DW888_18280</name>
</gene>
<accession>A0A413VBS9</accession>
<dbReference type="AlphaFoldDB" id="A0A413VBS9"/>
<comment type="caution">
    <text evidence="3">The sequence shown here is derived from an EMBL/GenBank/DDBJ whole genome shotgun (WGS) entry which is preliminary data.</text>
</comment>
<evidence type="ECO:0000256" key="2">
    <source>
        <dbReference type="SAM" id="SignalP"/>
    </source>
</evidence>